<reference evidence="2 3" key="1">
    <citation type="submission" date="2020-08" db="EMBL/GenBank/DDBJ databases">
        <title>Complete Genome Sequence of Effusibacillus dendaii Strain skT53, Isolated from Farmland soil.</title>
        <authorList>
            <person name="Konishi T."/>
            <person name="Kawasaki H."/>
        </authorList>
    </citation>
    <scope>NUCLEOTIDE SEQUENCE [LARGE SCALE GENOMIC DNA]</scope>
    <source>
        <strain evidence="3">skT53</strain>
    </source>
</reference>
<dbReference type="EMBL" id="AP023366">
    <property type="protein sequence ID" value="BCJ85722.1"/>
    <property type="molecule type" value="Genomic_DNA"/>
</dbReference>
<gene>
    <name evidence="2" type="ORF">skT53_07070</name>
</gene>
<sequence length="202" mass="22611">MKNCLVLGRTNVGKTMFCVNFAEFLGLHRLEVYFQLPDGTTRQRKYDLMSARHELSGLGQHKTKSLQSIQLDLPKGKGTRKFTLTDSTGLSDGIHPDPELRNAMAQTLAELHSADCVLHLVDPNEIAKAGSFHRLGELDLQIAELGGFKEGYVMIANKMDLPEAEKGLSILRKELGNKKIIPVSALYRKGFSEVKEYVWRLV</sequence>
<dbReference type="Gene3D" id="3.40.50.300">
    <property type="entry name" value="P-loop containing nucleotide triphosphate hydrolases"/>
    <property type="match status" value="1"/>
</dbReference>
<evidence type="ECO:0000313" key="2">
    <source>
        <dbReference type="EMBL" id="BCJ85722.1"/>
    </source>
</evidence>
<dbReference type="SUPFAM" id="SSF52540">
    <property type="entry name" value="P-loop containing nucleoside triphosphate hydrolases"/>
    <property type="match status" value="1"/>
</dbReference>
<dbReference type="KEGG" id="eff:skT53_07070"/>
<proteinExistence type="predicted"/>
<evidence type="ECO:0000259" key="1">
    <source>
        <dbReference type="Pfam" id="PF01926"/>
    </source>
</evidence>
<dbReference type="GO" id="GO:0005525">
    <property type="term" value="F:GTP binding"/>
    <property type="evidence" value="ECO:0007669"/>
    <property type="project" value="InterPro"/>
</dbReference>
<dbReference type="InterPro" id="IPR027417">
    <property type="entry name" value="P-loop_NTPase"/>
</dbReference>
<organism evidence="2 3">
    <name type="scientific">Effusibacillus dendaii</name>
    <dbReference type="NCBI Taxonomy" id="2743772"/>
    <lineage>
        <taxon>Bacteria</taxon>
        <taxon>Bacillati</taxon>
        <taxon>Bacillota</taxon>
        <taxon>Bacilli</taxon>
        <taxon>Bacillales</taxon>
        <taxon>Alicyclobacillaceae</taxon>
        <taxon>Effusibacillus</taxon>
    </lineage>
</organism>
<dbReference type="Pfam" id="PF01926">
    <property type="entry name" value="MMR_HSR1"/>
    <property type="match status" value="1"/>
</dbReference>
<feature type="domain" description="G" evidence="1">
    <location>
        <begin position="4"/>
        <end position="157"/>
    </location>
</feature>
<protein>
    <recommendedName>
        <fullName evidence="1">G domain-containing protein</fullName>
    </recommendedName>
</protein>
<accession>A0A7I8D8N2</accession>
<dbReference type="Proteomes" id="UP000593802">
    <property type="component" value="Chromosome"/>
</dbReference>
<dbReference type="RefSeq" id="WP_200759803.1">
    <property type="nucleotide sequence ID" value="NZ_AP023366.1"/>
</dbReference>
<name>A0A7I8D8N2_9BACL</name>
<keyword evidence="3" id="KW-1185">Reference proteome</keyword>
<evidence type="ECO:0000313" key="3">
    <source>
        <dbReference type="Proteomes" id="UP000593802"/>
    </source>
</evidence>
<dbReference type="InterPro" id="IPR006073">
    <property type="entry name" value="GTP-bd"/>
</dbReference>
<dbReference type="AlphaFoldDB" id="A0A7I8D8N2"/>